<protein>
    <submittedName>
        <fullName evidence="2">Uncharacterized protein</fullName>
    </submittedName>
</protein>
<feature type="region of interest" description="Disordered" evidence="1">
    <location>
        <begin position="124"/>
        <end position="164"/>
    </location>
</feature>
<proteinExistence type="predicted"/>
<keyword evidence="3" id="KW-1185">Reference proteome</keyword>
<organism evidence="2 3">
    <name type="scientific">Polymorphospora lycopeni</name>
    <dbReference type="NCBI Taxonomy" id="3140240"/>
    <lineage>
        <taxon>Bacteria</taxon>
        <taxon>Bacillati</taxon>
        <taxon>Actinomycetota</taxon>
        <taxon>Actinomycetes</taxon>
        <taxon>Micromonosporales</taxon>
        <taxon>Micromonosporaceae</taxon>
        <taxon>Polymorphospora</taxon>
    </lineage>
</organism>
<evidence type="ECO:0000313" key="3">
    <source>
        <dbReference type="Proteomes" id="UP001582793"/>
    </source>
</evidence>
<comment type="caution">
    <text evidence="2">The sequence shown here is derived from an EMBL/GenBank/DDBJ whole genome shotgun (WGS) entry which is preliminary data.</text>
</comment>
<sequence>MTRILPNPTHSTAQQHARRAEDLVSRAMSASMRGWFSAGRRREMLAAAQVHATLATIAADTSDLRDRLDAAETDARVATTKASMALGELDNVLVALRSYGQDLVINGGSPSESVARLMARVFNDEPVPYGPAGDDEDGGPKSNTEPADDMDEPFSFNSPPQKLN</sequence>
<evidence type="ECO:0000256" key="1">
    <source>
        <dbReference type="SAM" id="MobiDB-lite"/>
    </source>
</evidence>
<gene>
    <name evidence="2" type="ORF">AAFH96_06175</name>
</gene>
<dbReference type="RefSeq" id="WP_375733410.1">
    <property type="nucleotide sequence ID" value="NZ_JBCGDC010000011.1"/>
</dbReference>
<accession>A0ABV5CL13</accession>
<name>A0ABV5CL13_9ACTN</name>
<evidence type="ECO:0000313" key="2">
    <source>
        <dbReference type="EMBL" id="MFB6392693.1"/>
    </source>
</evidence>
<reference evidence="2 3" key="1">
    <citation type="submission" date="2024-04" db="EMBL/GenBank/DDBJ databases">
        <title>Polymorphospora sp. isolated from Baiyangdian Lake in Xiong'an New Area.</title>
        <authorList>
            <person name="Zhang X."/>
            <person name="Liu J."/>
        </authorList>
    </citation>
    <scope>NUCLEOTIDE SEQUENCE [LARGE SCALE GENOMIC DNA]</scope>
    <source>
        <strain evidence="2 3">2-325</strain>
    </source>
</reference>
<dbReference type="EMBL" id="JBCGDC010000011">
    <property type="protein sequence ID" value="MFB6392693.1"/>
    <property type="molecule type" value="Genomic_DNA"/>
</dbReference>
<feature type="compositionally biased region" description="Polar residues" evidence="1">
    <location>
        <begin position="155"/>
        <end position="164"/>
    </location>
</feature>
<dbReference type="Proteomes" id="UP001582793">
    <property type="component" value="Unassembled WGS sequence"/>
</dbReference>